<dbReference type="Proteomes" id="UP000004535">
    <property type="component" value="Unassembled WGS sequence"/>
</dbReference>
<dbReference type="AlphaFoldDB" id="B9BQI8"/>
<organism evidence="1 2">
    <name type="scientific">Burkholderia multivorans CGD2</name>
    <dbReference type="NCBI Taxonomy" id="513052"/>
    <lineage>
        <taxon>Bacteria</taxon>
        <taxon>Pseudomonadati</taxon>
        <taxon>Pseudomonadota</taxon>
        <taxon>Betaproteobacteria</taxon>
        <taxon>Burkholderiales</taxon>
        <taxon>Burkholderiaceae</taxon>
        <taxon>Burkholderia</taxon>
        <taxon>Burkholderia cepacia complex</taxon>
    </lineage>
</organism>
<protein>
    <submittedName>
        <fullName evidence="1">Gp46</fullName>
    </submittedName>
</protein>
<sequence length="166" mass="18747">MFVKRSIFGPWIEVDKPEPGVVRLYFGPPPLVPASAPVGLTDEQRSTLESLARTSTPYEQEVLRSILAAHPGQPEPIAWESTTVAYTKYITDERYQKFSPEVRKWYKPYRCSACSEPRAMLTVDESNLLARINDATKPVDVADRHAVIKLVERLAVFALMPEIPCE</sequence>
<proteinExistence type="predicted"/>
<accession>B9BQI8</accession>
<gene>
    <name evidence="1" type="ORF">BURMUCGD2_1181</name>
</gene>
<evidence type="ECO:0000313" key="2">
    <source>
        <dbReference type="Proteomes" id="UP000004535"/>
    </source>
</evidence>
<dbReference type="EMBL" id="ACFC01000005">
    <property type="protein sequence ID" value="EEE06883.1"/>
    <property type="molecule type" value="Genomic_DNA"/>
</dbReference>
<reference evidence="1 2" key="1">
    <citation type="journal article" date="2012" name="J. Bacteriol.">
        <title>Draft Genome Sequence Determination for Cystic Fibrosis and Chronic Granulomatous Disease Burkholderia multivorans Isolates.</title>
        <authorList>
            <person name="Varga J.J."/>
            <person name="Losada L."/>
            <person name="Zelazny A.M."/>
            <person name="Brinkac L."/>
            <person name="Harkins D."/>
            <person name="Radune D."/>
            <person name="Hostetler J."/>
            <person name="Sampaio E.P."/>
            <person name="Ronning C.M."/>
            <person name="Nierman W.C."/>
            <person name="Greenberg D.E."/>
            <person name="Holland S.M."/>
            <person name="Goldberg J.B."/>
        </authorList>
    </citation>
    <scope>NUCLEOTIDE SEQUENCE [LARGE SCALE GENOMIC DNA]</scope>
    <source>
        <strain evidence="1 2">CGD2</strain>
    </source>
</reference>
<name>B9BQI8_9BURK</name>
<evidence type="ECO:0000313" key="1">
    <source>
        <dbReference type="EMBL" id="EEE06883.1"/>
    </source>
</evidence>
<comment type="caution">
    <text evidence="1">The sequence shown here is derived from an EMBL/GenBank/DDBJ whole genome shotgun (WGS) entry which is preliminary data.</text>
</comment>